<comment type="caution">
    <text evidence="2">The sequence shown here is derived from an EMBL/GenBank/DDBJ whole genome shotgun (WGS) entry which is preliminary data.</text>
</comment>
<organism evidence="2 3">
    <name type="scientific">Natrarchaeobius chitinivorans</name>
    <dbReference type="NCBI Taxonomy" id="1679083"/>
    <lineage>
        <taxon>Archaea</taxon>
        <taxon>Methanobacteriati</taxon>
        <taxon>Methanobacteriota</taxon>
        <taxon>Stenosarchaea group</taxon>
        <taxon>Halobacteria</taxon>
        <taxon>Halobacteriales</taxon>
        <taxon>Natrialbaceae</taxon>
        <taxon>Natrarchaeobius</taxon>
    </lineage>
</organism>
<dbReference type="AlphaFoldDB" id="A0A3N6M9E8"/>
<gene>
    <name evidence="2" type="ORF">EA473_04135</name>
</gene>
<evidence type="ECO:0000313" key="2">
    <source>
        <dbReference type="EMBL" id="RQG97264.1"/>
    </source>
</evidence>
<keyword evidence="3" id="KW-1185">Reference proteome</keyword>
<dbReference type="Proteomes" id="UP000282323">
    <property type="component" value="Unassembled WGS sequence"/>
</dbReference>
<dbReference type="EMBL" id="REGA01000002">
    <property type="protein sequence ID" value="RQG97264.1"/>
    <property type="molecule type" value="Genomic_DNA"/>
</dbReference>
<sequence>MYRRSVLSAGAVLTASVTAGCFADSSRAEITVVDGYVERENDVFETMLELERTGSGGTYEIFVRIDDGTGNIFSFDRIHGDVSEEVRRSTESAQTTPPDEMGEIDDEYDATATVFEEATPIEEFDLETR</sequence>
<reference evidence="2 3" key="1">
    <citation type="submission" date="2018-10" db="EMBL/GenBank/DDBJ databases">
        <title>Natrarchaeobius chitinivorans gen. nov., sp. nov., and Natrarchaeobius haloalkaliphilus sp. nov., alkaliphilic, chitin-utilizing haloarchaea from hypersaline alkaline lakes.</title>
        <authorList>
            <person name="Sorokin D.Y."/>
            <person name="Elcheninov A.G."/>
            <person name="Kostrikina N.A."/>
            <person name="Bale N.J."/>
            <person name="Sinninghe Damste J.S."/>
            <person name="Khijniak T.V."/>
            <person name="Kublanov I.V."/>
            <person name="Toshchakov S.V."/>
        </authorList>
    </citation>
    <scope>NUCLEOTIDE SEQUENCE [LARGE SCALE GENOMIC DNA]</scope>
    <source>
        <strain evidence="2 3">AArcht4T</strain>
    </source>
</reference>
<evidence type="ECO:0000256" key="1">
    <source>
        <dbReference type="SAM" id="MobiDB-lite"/>
    </source>
</evidence>
<name>A0A3N6M9E8_NATCH</name>
<proteinExistence type="predicted"/>
<dbReference type="RefSeq" id="WP_124194385.1">
    <property type="nucleotide sequence ID" value="NZ_REGA01000002.1"/>
</dbReference>
<dbReference type="PROSITE" id="PS51257">
    <property type="entry name" value="PROKAR_LIPOPROTEIN"/>
    <property type="match status" value="1"/>
</dbReference>
<protein>
    <submittedName>
        <fullName evidence="2">Uncharacterized protein</fullName>
    </submittedName>
</protein>
<dbReference type="OrthoDB" id="377889at2157"/>
<accession>A0A3N6M9E8</accession>
<feature type="region of interest" description="Disordered" evidence="1">
    <location>
        <begin position="83"/>
        <end position="104"/>
    </location>
</feature>
<evidence type="ECO:0000313" key="3">
    <source>
        <dbReference type="Proteomes" id="UP000282323"/>
    </source>
</evidence>